<organism evidence="4 5">
    <name type="scientific">Gordonibacter pamelaeae</name>
    <dbReference type="NCBI Taxonomy" id="471189"/>
    <lineage>
        <taxon>Bacteria</taxon>
        <taxon>Bacillati</taxon>
        <taxon>Actinomycetota</taxon>
        <taxon>Coriobacteriia</taxon>
        <taxon>Eggerthellales</taxon>
        <taxon>Eggerthellaceae</taxon>
        <taxon>Gordonibacter</taxon>
    </lineage>
</organism>
<proteinExistence type="predicted"/>
<dbReference type="EMBL" id="PPTS01000003">
    <property type="protein sequence ID" value="RDB65827.1"/>
    <property type="molecule type" value="Genomic_DNA"/>
</dbReference>
<dbReference type="InterPro" id="IPR039564">
    <property type="entry name" value="Peptidase_C39-like"/>
</dbReference>
<accession>A0A369M4G5</accession>
<dbReference type="GeneID" id="78359426"/>
<feature type="region of interest" description="Disordered" evidence="1">
    <location>
        <begin position="1"/>
        <end position="67"/>
    </location>
</feature>
<dbReference type="OrthoDB" id="3186156at2"/>
<evidence type="ECO:0000259" key="3">
    <source>
        <dbReference type="Pfam" id="PF13529"/>
    </source>
</evidence>
<keyword evidence="2" id="KW-0812">Transmembrane</keyword>
<dbReference type="Proteomes" id="UP000254000">
    <property type="component" value="Unassembled WGS sequence"/>
</dbReference>
<feature type="transmembrane region" description="Helical" evidence="2">
    <location>
        <begin position="92"/>
        <end position="109"/>
    </location>
</feature>
<dbReference type="Pfam" id="PF13529">
    <property type="entry name" value="Peptidase_C39_2"/>
    <property type="match status" value="1"/>
</dbReference>
<feature type="compositionally biased region" description="Basic and acidic residues" evidence="1">
    <location>
        <begin position="30"/>
        <end position="45"/>
    </location>
</feature>
<protein>
    <recommendedName>
        <fullName evidence="3">Peptidase C39-like domain-containing protein</fullName>
    </recommendedName>
</protein>
<dbReference type="RefSeq" id="WP_114568769.1">
    <property type="nucleotide sequence ID" value="NZ_CABMMS010000003.1"/>
</dbReference>
<comment type="caution">
    <text evidence="4">The sequence shown here is derived from an EMBL/GenBank/DDBJ whole genome shotgun (WGS) entry which is preliminary data.</text>
</comment>
<evidence type="ECO:0000256" key="1">
    <source>
        <dbReference type="SAM" id="MobiDB-lite"/>
    </source>
</evidence>
<dbReference type="AlphaFoldDB" id="A0A369M4G5"/>
<feature type="domain" description="Peptidase C39-like" evidence="3">
    <location>
        <begin position="223"/>
        <end position="357"/>
    </location>
</feature>
<feature type="compositionally biased region" description="Basic and acidic residues" evidence="1">
    <location>
        <begin position="1"/>
        <end position="23"/>
    </location>
</feature>
<keyword evidence="2" id="KW-1133">Transmembrane helix</keyword>
<name>A0A369M4G5_9ACTN</name>
<evidence type="ECO:0000313" key="4">
    <source>
        <dbReference type="EMBL" id="RDB65827.1"/>
    </source>
</evidence>
<keyword evidence="5" id="KW-1185">Reference proteome</keyword>
<gene>
    <name evidence="4" type="ORF">C1877_06895</name>
</gene>
<keyword evidence="2" id="KW-0472">Membrane</keyword>
<evidence type="ECO:0000313" key="5">
    <source>
        <dbReference type="Proteomes" id="UP000254000"/>
    </source>
</evidence>
<reference evidence="4 5" key="1">
    <citation type="journal article" date="2018" name="Elife">
        <title>Discovery and characterization of a prevalent human gut bacterial enzyme sufficient for the inactivation of a family of plant toxins.</title>
        <authorList>
            <person name="Koppel N."/>
            <person name="Bisanz J.E."/>
            <person name="Pandelia M.E."/>
            <person name="Turnbaugh P.J."/>
            <person name="Balskus E.P."/>
        </authorList>
    </citation>
    <scope>NUCLEOTIDE SEQUENCE [LARGE SCALE GENOMIC DNA]</scope>
    <source>
        <strain evidence="4 5">3C</strain>
    </source>
</reference>
<evidence type="ECO:0000256" key="2">
    <source>
        <dbReference type="SAM" id="Phobius"/>
    </source>
</evidence>
<sequence length="384" mass="40492">MADDEARERARRRLEERQARMRGEAPAGCDAHKAPCAHEPHEARRPISSGRLRSSRPGTGNRHSWEARGPEPLFALSEAATNLVRAVGPKRLAIAVAAIALVVALIAGIRGCMAADAGTPAPDEADQAPVQQQAQRDPIDEDGLTAVLGDDLAAQLVQAAGTSDDAAWVAAHPDAYAVDGAAVQYKLLKLAAVEPEARSFVRTFPDAYPAESALGTDDPEPGQVPRLYQWDSRWGSTVYSSTAFALTGCCPTSLSMVYQGLTGKGDLSPYDMGRRASEGGYETQFDGTDAAFLVNEAASLGLSCAALAADADSVRAALEGGAVLICNVGPGDFTDNGHFLVITGIDDEGNLAINDPYSAERSGRTWNVDTVLGQTKALWAYRLA</sequence>
<dbReference type="Gene3D" id="3.90.70.10">
    <property type="entry name" value="Cysteine proteinases"/>
    <property type="match status" value="1"/>
</dbReference>